<proteinExistence type="predicted"/>
<dbReference type="PANTHER" id="PTHR13455">
    <property type="entry name" value="TRANSCRIPTIONAL REPRESSOR P66-RELATED"/>
    <property type="match status" value="1"/>
</dbReference>
<keyword evidence="6" id="KW-0862">Zinc</keyword>
<dbReference type="GO" id="GO:0008270">
    <property type="term" value="F:zinc ion binding"/>
    <property type="evidence" value="ECO:0007669"/>
    <property type="project" value="UniProtKB-KW"/>
</dbReference>
<feature type="compositionally biased region" description="Basic and acidic residues" evidence="7">
    <location>
        <begin position="132"/>
        <end position="143"/>
    </location>
</feature>
<feature type="region of interest" description="Disordered" evidence="7">
    <location>
        <begin position="118"/>
        <end position="143"/>
    </location>
</feature>
<keyword evidence="4" id="KW-0804">Transcription</keyword>
<name>A0A3Q3MKM5_9LABR</name>
<dbReference type="Gene3D" id="3.30.50.10">
    <property type="entry name" value="Erythroid Transcription Factor GATA-1, subunit A"/>
    <property type="match status" value="1"/>
</dbReference>
<accession>A0A3Q3MKM5</accession>
<feature type="compositionally biased region" description="Low complexity" evidence="7">
    <location>
        <begin position="196"/>
        <end position="209"/>
    </location>
</feature>
<feature type="compositionally biased region" description="Basic and acidic residues" evidence="7">
    <location>
        <begin position="30"/>
        <end position="39"/>
    </location>
</feature>
<feature type="region of interest" description="Disordered" evidence="7">
    <location>
        <begin position="295"/>
        <end position="314"/>
    </location>
</feature>
<dbReference type="GO" id="GO:0000122">
    <property type="term" value="P:negative regulation of transcription by RNA polymerase II"/>
    <property type="evidence" value="ECO:0007669"/>
    <property type="project" value="InterPro"/>
</dbReference>
<feature type="region of interest" description="Disordered" evidence="7">
    <location>
        <begin position="1"/>
        <end position="43"/>
    </location>
</feature>
<dbReference type="AlphaFoldDB" id="A0A3Q3MKM5"/>
<dbReference type="Proteomes" id="UP000261660">
    <property type="component" value="Unplaced"/>
</dbReference>
<dbReference type="Pfam" id="PF16563">
    <property type="entry name" value="P66_CC"/>
    <property type="match status" value="1"/>
</dbReference>
<keyword evidence="10" id="KW-1185">Reference proteome</keyword>
<keyword evidence="6" id="KW-0479">Metal-binding</keyword>
<keyword evidence="3" id="KW-0175">Coiled coil</keyword>
<evidence type="ECO:0000313" key="10">
    <source>
        <dbReference type="Proteomes" id="UP000261660"/>
    </source>
</evidence>
<evidence type="ECO:0000256" key="1">
    <source>
        <dbReference type="ARBA" id="ARBA00004123"/>
    </source>
</evidence>
<dbReference type="InterPro" id="IPR032346">
    <property type="entry name" value="P66_CC"/>
</dbReference>
<sequence>MSEEAVRQTRSQKRALEKDHVSAPGSPVDMDSKRVKLEKGDEDEAPLALVAPGADGVKLKSEQAVKVAASILKAGEVKATIKVEVQTGDEPVDMSTSKSDIKKERQLPSPDDVIVLSDNEPSSPLMNGHCFTKTDTDKLMKSSPEERERIIKQLKEELRLQEAKLVLLKKLRQSQIQKESTAQKTTGSVATPPPLVRGSITSSRSSGTVIPPPLVRGGQHVPSKHNSQIVMPPLVRGAQVSVRQHSGTGPPPLLLAPRASVPNVQVQGQRIIQQGLIRVANVANSNIMVNIPQASPTSLKGSSVSPNSNINDSPASRQAAAKLALRKQLEKTLLEIPPPKPPAPEFNFLPSAANNEFIYLLGLEEVVQKLLEMHAAAMASAIPKEPHTCAQCKTDFTSRWRKEKAGTILCDQCMSSNQKKALKAEHTNRLKAAFVKALQQEQEIEQRILQQAVRAAMQHRSVSGHHSTIKQVSMAFHYLSHGPRQGFINQLSHSIQAAVSSRGLAHAYTSSSQLQNAVTAAALGSRPGKHAAARPLQQGAKVSAGVTMAYVNPSLSAHKTTSAVERQREYLLDMIPSRSISQAANTWK</sequence>
<feature type="domain" description="GATA-type" evidence="8">
    <location>
        <begin position="383"/>
        <end position="413"/>
    </location>
</feature>
<evidence type="ECO:0000259" key="8">
    <source>
        <dbReference type="PROSITE" id="PS50114"/>
    </source>
</evidence>
<reference evidence="9" key="1">
    <citation type="submission" date="2025-08" db="UniProtKB">
        <authorList>
            <consortium name="Ensembl"/>
        </authorList>
    </citation>
    <scope>IDENTIFICATION</scope>
</reference>
<dbReference type="GO" id="GO:0043565">
    <property type="term" value="F:sequence-specific DNA binding"/>
    <property type="evidence" value="ECO:0007669"/>
    <property type="project" value="InterPro"/>
</dbReference>
<dbReference type="GO" id="GO:0016581">
    <property type="term" value="C:NuRD complex"/>
    <property type="evidence" value="ECO:0007669"/>
    <property type="project" value="TreeGrafter"/>
</dbReference>
<evidence type="ECO:0000256" key="6">
    <source>
        <dbReference type="PROSITE-ProRule" id="PRU00094"/>
    </source>
</evidence>
<dbReference type="SUPFAM" id="SSF57716">
    <property type="entry name" value="Glucocorticoid receptor-like (DNA-binding domain)"/>
    <property type="match status" value="1"/>
</dbReference>
<dbReference type="Gene3D" id="6.10.250.1650">
    <property type="match status" value="1"/>
</dbReference>
<organism evidence="9 10">
    <name type="scientific">Labrus bergylta</name>
    <name type="common">ballan wrasse</name>
    <dbReference type="NCBI Taxonomy" id="56723"/>
    <lineage>
        <taxon>Eukaryota</taxon>
        <taxon>Metazoa</taxon>
        <taxon>Chordata</taxon>
        <taxon>Craniata</taxon>
        <taxon>Vertebrata</taxon>
        <taxon>Euteleostomi</taxon>
        <taxon>Actinopterygii</taxon>
        <taxon>Neopterygii</taxon>
        <taxon>Teleostei</taxon>
        <taxon>Neoteleostei</taxon>
        <taxon>Acanthomorphata</taxon>
        <taxon>Eupercaria</taxon>
        <taxon>Labriformes</taxon>
        <taxon>Labridae</taxon>
        <taxon>Labrus</taxon>
    </lineage>
</organism>
<evidence type="ECO:0000256" key="4">
    <source>
        <dbReference type="ARBA" id="ARBA00023163"/>
    </source>
</evidence>
<keyword evidence="5" id="KW-0539">Nucleus</keyword>
<dbReference type="GeneTree" id="ENSGT00390000004097"/>
<reference evidence="9" key="2">
    <citation type="submission" date="2025-09" db="UniProtKB">
        <authorList>
            <consortium name="Ensembl"/>
        </authorList>
    </citation>
    <scope>IDENTIFICATION</scope>
</reference>
<evidence type="ECO:0000313" key="9">
    <source>
        <dbReference type="Ensembl" id="ENSLBEP00000020870.1"/>
    </source>
</evidence>
<keyword evidence="2" id="KW-0805">Transcription regulation</keyword>
<evidence type="ECO:0000256" key="3">
    <source>
        <dbReference type="ARBA" id="ARBA00023054"/>
    </source>
</evidence>
<evidence type="ECO:0000256" key="2">
    <source>
        <dbReference type="ARBA" id="ARBA00023015"/>
    </source>
</evidence>
<dbReference type="InterPro" id="IPR040386">
    <property type="entry name" value="P66"/>
</dbReference>
<feature type="compositionally biased region" description="Polar residues" evidence="7">
    <location>
        <begin position="179"/>
        <end position="189"/>
    </location>
</feature>
<dbReference type="PROSITE" id="PS50114">
    <property type="entry name" value="GATA_ZN_FINGER_2"/>
    <property type="match status" value="1"/>
</dbReference>
<feature type="region of interest" description="Disordered" evidence="7">
    <location>
        <begin position="179"/>
        <end position="212"/>
    </location>
</feature>
<dbReference type="InterPro" id="IPR013088">
    <property type="entry name" value="Znf_NHR/GATA"/>
</dbReference>
<evidence type="ECO:0000256" key="5">
    <source>
        <dbReference type="ARBA" id="ARBA00023242"/>
    </source>
</evidence>
<comment type="subcellular location">
    <subcellularLocation>
        <location evidence="1">Nucleus</location>
    </subcellularLocation>
</comment>
<dbReference type="PANTHER" id="PTHR13455:SF3">
    <property type="entry name" value="TRANSCRIPTIONAL REPRESSOR P66-ALPHA"/>
    <property type="match status" value="1"/>
</dbReference>
<dbReference type="InterPro" id="IPR000679">
    <property type="entry name" value="Znf_GATA"/>
</dbReference>
<dbReference type="Ensembl" id="ENSLBET00000021998.1">
    <property type="protein sequence ID" value="ENSLBEP00000020870.1"/>
    <property type="gene ID" value="ENSLBEG00000016024.1"/>
</dbReference>
<protein>
    <submittedName>
        <fullName evidence="9">GATA zinc finger domain containing 2Ab</fullName>
    </submittedName>
</protein>
<keyword evidence="6" id="KW-0863">Zinc-finger</keyword>
<dbReference type="Pfam" id="PF00320">
    <property type="entry name" value="GATA"/>
    <property type="match status" value="1"/>
</dbReference>
<evidence type="ECO:0000256" key="7">
    <source>
        <dbReference type="SAM" id="MobiDB-lite"/>
    </source>
</evidence>